<feature type="region of interest" description="Disordered" evidence="1">
    <location>
        <begin position="265"/>
        <end position="296"/>
    </location>
</feature>
<proteinExistence type="predicted"/>
<evidence type="ECO:0008006" key="4">
    <source>
        <dbReference type="Google" id="ProtNLM"/>
    </source>
</evidence>
<feature type="compositionally biased region" description="Pro residues" evidence="1">
    <location>
        <begin position="281"/>
        <end position="296"/>
    </location>
</feature>
<evidence type="ECO:0000313" key="2">
    <source>
        <dbReference type="EMBL" id="GCD41575.1"/>
    </source>
</evidence>
<evidence type="ECO:0000313" key="3">
    <source>
        <dbReference type="Proteomes" id="UP000286746"/>
    </source>
</evidence>
<reference evidence="2 3" key="1">
    <citation type="submission" date="2018-11" db="EMBL/GenBank/DDBJ databases">
        <title>Whole genome sequence of Streptomyces paromomycinus NBRC 15454(T).</title>
        <authorList>
            <person name="Komaki H."/>
            <person name="Tamura T."/>
        </authorList>
    </citation>
    <scope>NUCLEOTIDE SEQUENCE [LARGE SCALE GENOMIC DNA]</scope>
    <source>
        <strain evidence="2 3">NBRC 15454</strain>
    </source>
</reference>
<accession>A0A401VWY9</accession>
<dbReference type="Proteomes" id="UP000286746">
    <property type="component" value="Unassembled WGS sequence"/>
</dbReference>
<organism evidence="2 3">
    <name type="scientific">Streptomyces paromomycinus</name>
    <name type="common">Streptomyces rimosus subsp. paromomycinus</name>
    <dbReference type="NCBI Taxonomy" id="92743"/>
    <lineage>
        <taxon>Bacteria</taxon>
        <taxon>Bacillati</taxon>
        <taxon>Actinomycetota</taxon>
        <taxon>Actinomycetes</taxon>
        <taxon>Kitasatosporales</taxon>
        <taxon>Streptomycetaceae</taxon>
        <taxon>Streptomyces</taxon>
    </lineage>
</organism>
<sequence>MLTPEAWMAQLQTALRDRLGGAARAWLDEALDEAHAEARATARAAAEAEVAVRTAGEAEAAVRTAAEAEAEAEAAGLRDPASSSVSALSYTAYAPPVWEMRFASAGRHCTRREPPHARDREAAEAARILLLHTARADARTVTRLYEHGTAAERRAVLMALPHLDLGPSARPLVEDALRTDDTRLVAAAVGPYAARHLDAHTWRHAVLKCLFTGVPVTAVAGLAERARGDTELAHMLTAYARERTAAYRPVPADLQRVLDLTAPSTSTAPLASPFPSDSSPAPAPAPAPPFQPPLSP</sequence>
<dbReference type="InterPro" id="IPR047715">
    <property type="entry name" value="EboA_dom"/>
</dbReference>
<keyword evidence="3" id="KW-1185">Reference proteome</keyword>
<protein>
    <recommendedName>
        <fullName evidence="4">Sugar phosphate isomerase</fullName>
    </recommendedName>
</protein>
<gene>
    <name evidence="2" type="ORF">GKJPGBOP_01231</name>
</gene>
<dbReference type="RefSeq" id="WP_125052541.1">
    <property type="nucleotide sequence ID" value="NZ_BHZD01000001.1"/>
</dbReference>
<comment type="caution">
    <text evidence="2">The sequence shown here is derived from an EMBL/GenBank/DDBJ whole genome shotgun (WGS) entry which is preliminary data.</text>
</comment>
<name>A0A401VWY9_STREY</name>
<feature type="compositionally biased region" description="Low complexity" evidence="1">
    <location>
        <begin position="268"/>
        <end position="280"/>
    </location>
</feature>
<dbReference type="AlphaFoldDB" id="A0A401VWY9"/>
<evidence type="ECO:0000256" key="1">
    <source>
        <dbReference type="SAM" id="MobiDB-lite"/>
    </source>
</evidence>
<dbReference type="EMBL" id="BHZD01000001">
    <property type="protein sequence ID" value="GCD41575.1"/>
    <property type="molecule type" value="Genomic_DNA"/>
</dbReference>
<dbReference type="NCBIfam" id="NF035938">
    <property type="entry name" value="EboA_domain"/>
    <property type="match status" value="1"/>
</dbReference>